<dbReference type="InterPro" id="IPR045189">
    <property type="entry name" value="UBR4-like"/>
</dbReference>
<accession>A0AA35TA87</accession>
<feature type="region of interest" description="Disordered" evidence="1">
    <location>
        <begin position="88"/>
        <end position="127"/>
    </location>
</feature>
<dbReference type="PANTHER" id="PTHR21725">
    <property type="entry name" value="E3 UBIQUITIN-PROTEIN LIGASE UBR4"/>
    <property type="match status" value="1"/>
</dbReference>
<feature type="region of interest" description="Disordered" evidence="1">
    <location>
        <begin position="400"/>
        <end position="466"/>
    </location>
</feature>
<evidence type="ECO:0000313" key="3">
    <source>
        <dbReference type="Proteomes" id="UP001174909"/>
    </source>
</evidence>
<feature type="compositionally biased region" description="Basic and acidic residues" evidence="1">
    <location>
        <begin position="416"/>
        <end position="427"/>
    </location>
</feature>
<sequence length="466" mass="51912">MVGVRVMLGLKSLEKAPSFVEIFGRTHPVSFPANCHRWVDIPFTREESLQADKLIKINFGPSQDSSGVNIVDAILVYGQAKSAFGWPEGPGDTLLPAKSPASGGPGQSTVTGGERGEEEEEEEVEAGESMAAIPLTHLGRMVCDAFSVLANRNISVEKNQQTDLSGIVTQATSFLMYCVPHDLQYHMRFLLTSLVHGRDHFHQFKDKMQLTHVIQALSPHHRQQNHRPGSSLSSGMEPEYFQYLLLMLLSIARHRPRSLATVATELADLILGGKEKDDDKEEGGGGEDGGERGDRDEDADFEDKETKVMVDFLNILNNGFWQLYVLRCSNPAVSPVINPGFTALDATVLAVTEIMWTLVHLNHRLVDTVLKFTIQFLLTPNSQMCEAALSVVMRMLKPRKKETEKDAGEKVLSPEPVERTPVEPADQKEEEEGERERSATPSQPHVAEERRRRRRGQRGRERGEEG</sequence>
<dbReference type="Proteomes" id="UP001174909">
    <property type="component" value="Unassembled WGS sequence"/>
</dbReference>
<feature type="region of interest" description="Disordered" evidence="1">
    <location>
        <begin position="274"/>
        <end position="301"/>
    </location>
</feature>
<dbReference type="AlphaFoldDB" id="A0AA35TA87"/>
<comment type="caution">
    <text evidence="2">The sequence shown here is derived from an EMBL/GenBank/DDBJ whole genome shotgun (WGS) entry which is preliminary data.</text>
</comment>
<gene>
    <name evidence="2" type="ORF">GBAR_LOCUS24182</name>
</gene>
<organism evidence="2 3">
    <name type="scientific">Geodia barretti</name>
    <name type="common">Barrett's horny sponge</name>
    <dbReference type="NCBI Taxonomy" id="519541"/>
    <lineage>
        <taxon>Eukaryota</taxon>
        <taxon>Metazoa</taxon>
        <taxon>Porifera</taxon>
        <taxon>Demospongiae</taxon>
        <taxon>Heteroscleromorpha</taxon>
        <taxon>Tetractinellida</taxon>
        <taxon>Astrophorina</taxon>
        <taxon>Geodiidae</taxon>
        <taxon>Geodia</taxon>
    </lineage>
</organism>
<reference evidence="2" key="1">
    <citation type="submission" date="2023-03" db="EMBL/GenBank/DDBJ databases">
        <authorList>
            <person name="Steffen K."/>
            <person name="Cardenas P."/>
        </authorList>
    </citation>
    <scope>NUCLEOTIDE SEQUENCE</scope>
</reference>
<evidence type="ECO:0000313" key="2">
    <source>
        <dbReference type="EMBL" id="CAI8043612.1"/>
    </source>
</evidence>
<keyword evidence="3" id="KW-1185">Reference proteome</keyword>
<name>A0AA35TA87_GEOBA</name>
<proteinExistence type="predicted"/>
<protein>
    <submittedName>
        <fullName evidence="2">E3 ubiquitin-protein ligase UBR4</fullName>
    </submittedName>
</protein>
<evidence type="ECO:0000256" key="1">
    <source>
        <dbReference type="SAM" id="MobiDB-lite"/>
    </source>
</evidence>
<dbReference type="PANTHER" id="PTHR21725:SF1">
    <property type="entry name" value="E3 UBIQUITIN-PROTEIN LIGASE UBR4"/>
    <property type="match status" value="1"/>
</dbReference>
<feature type="compositionally biased region" description="Acidic residues" evidence="1">
    <location>
        <begin position="116"/>
        <end position="126"/>
    </location>
</feature>
<dbReference type="EMBL" id="CASHTH010003340">
    <property type="protein sequence ID" value="CAI8043612.1"/>
    <property type="molecule type" value="Genomic_DNA"/>
</dbReference>